<keyword evidence="3" id="KW-1185">Reference proteome</keyword>
<accession>A0ABQ6HSG1</accession>
<reference evidence="3" key="1">
    <citation type="journal article" date="2019" name="Int. J. Syst. Evol. Microbiol.">
        <title>The Global Catalogue of Microorganisms (GCM) 10K type strain sequencing project: providing services to taxonomists for standard genome sequencing and annotation.</title>
        <authorList>
            <consortium name="The Broad Institute Genomics Platform"/>
            <consortium name="The Broad Institute Genome Sequencing Center for Infectious Disease"/>
            <person name="Wu L."/>
            <person name="Ma J."/>
        </authorList>
    </citation>
    <scope>NUCLEOTIDE SEQUENCE [LARGE SCALE GENOMIC DNA]</scope>
    <source>
        <strain evidence="3">NBRC 105830</strain>
    </source>
</reference>
<comment type="caution">
    <text evidence="2">The sequence shown here is derived from an EMBL/GenBank/DDBJ whole genome shotgun (WGS) entry which is preliminary data.</text>
</comment>
<sequence length="268" mass="28927">MATRLVRAKRRIQAAGIPFVVPDLDSLPDRLDAVLEAVYGALAVQWSTTGSEERELPWEAARLAEILVELVPAEPEARGLAALVELDCARRPARRGAGGRFVPLAEQDTMLWDATLIERAREHLRVAHGLGRLGRFQLEAAIQAVHCARLESGRTDWPALLGLHDALQQVAPSLGGAVAHAAVMAEVSGPAAALDRLNQLDRESGVAAARFQPALVLRAHLLERLDRCAEAGPVYDQAVALTHDPAERAHLERRRGGLGRWCAPSPGP</sequence>
<proteinExistence type="predicted"/>
<protein>
    <recommendedName>
        <fullName evidence="1">DUF6596 domain-containing protein</fullName>
    </recommendedName>
</protein>
<gene>
    <name evidence="2" type="ORF">GCM10025862_33180</name>
</gene>
<dbReference type="EMBL" id="BSUJ01000001">
    <property type="protein sequence ID" value="GMA21297.1"/>
    <property type="molecule type" value="Genomic_DNA"/>
</dbReference>
<dbReference type="PANTHER" id="PTHR47756">
    <property type="entry name" value="BLL6612 PROTEIN-RELATED"/>
    <property type="match status" value="1"/>
</dbReference>
<dbReference type="Pfam" id="PF20239">
    <property type="entry name" value="DUF6596"/>
    <property type="match status" value="1"/>
</dbReference>
<evidence type="ECO:0000313" key="2">
    <source>
        <dbReference type="EMBL" id="GMA21297.1"/>
    </source>
</evidence>
<feature type="domain" description="DUF6596" evidence="1">
    <location>
        <begin position="30"/>
        <end position="127"/>
    </location>
</feature>
<dbReference type="PANTHER" id="PTHR47756:SF2">
    <property type="entry name" value="BLL6612 PROTEIN"/>
    <property type="match status" value="1"/>
</dbReference>
<evidence type="ECO:0000313" key="3">
    <source>
        <dbReference type="Proteomes" id="UP001157109"/>
    </source>
</evidence>
<name>A0ABQ6HSG1_9MICO</name>
<dbReference type="InterPro" id="IPR046531">
    <property type="entry name" value="DUF6596"/>
</dbReference>
<organism evidence="2 3">
    <name type="scientific">Arsenicicoccus piscis</name>
    <dbReference type="NCBI Taxonomy" id="673954"/>
    <lineage>
        <taxon>Bacteria</taxon>
        <taxon>Bacillati</taxon>
        <taxon>Actinomycetota</taxon>
        <taxon>Actinomycetes</taxon>
        <taxon>Micrococcales</taxon>
        <taxon>Intrasporangiaceae</taxon>
        <taxon>Arsenicicoccus</taxon>
    </lineage>
</organism>
<dbReference type="Proteomes" id="UP001157109">
    <property type="component" value="Unassembled WGS sequence"/>
</dbReference>
<evidence type="ECO:0000259" key="1">
    <source>
        <dbReference type="Pfam" id="PF20239"/>
    </source>
</evidence>